<feature type="domain" description="ABC transporter" evidence="5">
    <location>
        <begin position="8"/>
        <end position="233"/>
    </location>
</feature>
<evidence type="ECO:0000256" key="1">
    <source>
        <dbReference type="ARBA" id="ARBA00005417"/>
    </source>
</evidence>
<protein>
    <submittedName>
        <fullName evidence="6">ATP-binding cassette domain-containing protein</fullName>
    </submittedName>
</protein>
<accession>A0A9E7TJ22</accession>
<sequence>MQESEYVLETKGLIKNFDGRRALDGVSMSVYNGEVFGLLGPNGAGKTTMIRIILDVFRPDEGDVRILGGPFSENTKDRIGYLPEEGGLDRKLKVIDALRFFAGLKGMTNPEPEIELWLNRMKLSDYREKKVGDLSKGMSRRLQFIVSVIHRPELLILDEPFYGLDPVNKKQIKDILLELKRDGMTIIMSTHQMDEVERMCDRILMINNGRSVLYGNINEIKERFGFSAVVDYEGILPQMDDEYIESVNDYGSHAEMVLKPGADSQKILKHLMKSVSIRKFEVSTRSLNDIFIGVVEDEQ</sequence>
<dbReference type="GeneID" id="74307762"/>
<dbReference type="SMART" id="SM00382">
    <property type="entry name" value="AAA"/>
    <property type="match status" value="1"/>
</dbReference>
<dbReference type="GO" id="GO:0005524">
    <property type="term" value="F:ATP binding"/>
    <property type="evidence" value="ECO:0007669"/>
    <property type="project" value="UniProtKB-KW"/>
</dbReference>
<dbReference type="Proteomes" id="UP001060368">
    <property type="component" value="Chromosome"/>
</dbReference>
<dbReference type="KEGG" id="mend:L6E24_08630"/>
<dbReference type="AlphaFoldDB" id="A0A9E7TJ22"/>
<dbReference type="InterPro" id="IPR003593">
    <property type="entry name" value="AAA+_ATPase"/>
</dbReference>
<evidence type="ECO:0000313" key="6">
    <source>
        <dbReference type="EMBL" id="UUX91439.1"/>
    </source>
</evidence>
<evidence type="ECO:0000256" key="4">
    <source>
        <dbReference type="ARBA" id="ARBA00022840"/>
    </source>
</evidence>
<evidence type="ECO:0000256" key="3">
    <source>
        <dbReference type="ARBA" id="ARBA00022741"/>
    </source>
</evidence>
<dbReference type="GO" id="GO:0016887">
    <property type="term" value="F:ATP hydrolysis activity"/>
    <property type="evidence" value="ECO:0007669"/>
    <property type="project" value="InterPro"/>
</dbReference>
<comment type="similarity">
    <text evidence="1">Belongs to the ABC transporter superfamily.</text>
</comment>
<dbReference type="InterPro" id="IPR050763">
    <property type="entry name" value="ABC_transporter_ATP-binding"/>
</dbReference>
<dbReference type="InterPro" id="IPR027417">
    <property type="entry name" value="P-loop_NTPase"/>
</dbReference>
<dbReference type="InterPro" id="IPR025302">
    <property type="entry name" value="DrrA1/2-like_C"/>
</dbReference>
<evidence type="ECO:0000259" key="5">
    <source>
        <dbReference type="PROSITE" id="PS50893"/>
    </source>
</evidence>
<dbReference type="Pfam" id="PF00005">
    <property type="entry name" value="ABC_tran"/>
    <property type="match status" value="1"/>
</dbReference>
<organism evidence="6 7">
    <name type="scientific">Methanoplanus endosymbiosus</name>
    <dbReference type="NCBI Taxonomy" id="33865"/>
    <lineage>
        <taxon>Archaea</taxon>
        <taxon>Methanobacteriati</taxon>
        <taxon>Methanobacteriota</taxon>
        <taxon>Stenosarchaea group</taxon>
        <taxon>Methanomicrobia</taxon>
        <taxon>Methanomicrobiales</taxon>
        <taxon>Methanomicrobiaceae</taxon>
        <taxon>Methanoplanus</taxon>
    </lineage>
</organism>
<dbReference type="InterPro" id="IPR003439">
    <property type="entry name" value="ABC_transporter-like_ATP-bd"/>
</dbReference>
<dbReference type="EMBL" id="CP096115">
    <property type="protein sequence ID" value="UUX91439.1"/>
    <property type="molecule type" value="Genomic_DNA"/>
</dbReference>
<gene>
    <name evidence="6" type="ORF">L6E24_08630</name>
</gene>
<dbReference type="PANTHER" id="PTHR42711:SF5">
    <property type="entry name" value="ABC TRANSPORTER ATP-BINDING PROTEIN NATA"/>
    <property type="match status" value="1"/>
</dbReference>
<proteinExistence type="inferred from homology"/>
<dbReference type="Pfam" id="PF13732">
    <property type="entry name" value="DrrA1-3_C"/>
    <property type="match status" value="1"/>
</dbReference>
<dbReference type="Gene3D" id="3.40.50.300">
    <property type="entry name" value="P-loop containing nucleotide triphosphate hydrolases"/>
    <property type="match status" value="1"/>
</dbReference>
<dbReference type="PANTHER" id="PTHR42711">
    <property type="entry name" value="ABC TRANSPORTER ATP-BINDING PROTEIN"/>
    <property type="match status" value="1"/>
</dbReference>
<name>A0A9E7TJ22_9EURY</name>
<reference evidence="6" key="1">
    <citation type="submission" date="2022-04" db="EMBL/GenBank/DDBJ databases">
        <title>Complete genome of Methanoplanus endosymbiosus DSM 3599.</title>
        <authorList>
            <person name="Chen S.-C."/>
            <person name="You Y.-T."/>
            <person name="Zhou Y.-Z."/>
            <person name="Lai M.-C."/>
        </authorList>
    </citation>
    <scope>NUCLEOTIDE SEQUENCE</scope>
    <source>
        <strain evidence="6">DSM 3599</strain>
    </source>
</reference>
<dbReference type="PROSITE" id="PS00211">
    <property type="entry name" value="ABC_TRANSPORTER_1"/>
    <property type="match status" value="1"/>
</dbReference>
<dbReference type="SUPFAM" id="SSF52540">
    <property type="entry name" value="P-loop containing nucleoside triphosphate hydrolases"/>
    <property type="match status" value="1"/>
</dbReference>
<keyword evidence="3" id="KW-0547">Nucleotide-binding</keyword>
<evidence type="ECO:0000313" key="7">
    <source>
        <dbReference type="Proteomes" id="UP001060368"/>
    </source>
</evidence>
<keyword evidence="7" id="KW-1185">Reference proteome</keyword>
<dbReference type="PROSITE" id="PS50893">
    <property type="entry name" value="ABC_TRANSPORTER_2"/>
    <property type="match status" value="1"/>
</dbReference>
<dbReference type="RefSeq" id="WP_257741591.1">
    <property type="nucleotide sequence ID" value="NZ_CP096115.1"/>
</dbReference>
<evidence type="ECO:0000256" key="2">
    <source>
        <dbReference type="ARBA" id="ARBA00022448"/>
    </source>
</evidence>
<dbReference type="InterPro" id="IPR017871">
    <property type="entry name" value="ABC_transporter-like_CS"/>
</dbReference>
<keyword evidence="2" id="KW-0813">Transport</keyword>
<keyword evidence="4 6" id="KW-0067">ATP-binding</keyword>